<accession>A0A2S0KHF3</accession>
<feature type="transmembrane region" description="Helical" evidence="6">
    <location>
        <begin position="106"/>
        <end position="130"/>
    </location>
</feature>
<evidence type="ECO:0000256" key="3">
    <source>
        <dbReference type="ARBA" id="ARBA00022989"/>
    </source>
</evidence>
<keyword evidence="4 6" id="KW-0472">Membrane</keyword>
<evidence type="ECO:0000313" key="9">
    <source>
        <dbReference type="Proteomes" id="UP000239814"/>
    </source>
</evidence>
<comment type="subcellular location">
    <subcellularLocation>
        <location evidence="1">Membrane</location>
        <topology evidence="1">Multi-pass membrane protein</topology>
    </subcellularLocation>
</comment>
<feature type="compositionally biased region" description="Polar residues" evidence="5">
    <location>
        <begin position="1"/>
        <end position="24"/>
    </location>
</feature>
<evidence type="ECO:0000256" key="1">
    <source>
        <dbReference type="ARBA" id="ARBA00004141"/>
    </source>
</evidence>
<proteinExistence type="predicted"/>
<dbReference type="InterPro" id="IPR007829">
    <property type="entry name" value="TM2"/>
</dbReference>
<evidence type="ECO:0000256" key="6">
    <source>
        <dbReference type="SAM" id="Phobius"/>
    </source>
</evidence>
<evidence type="ECO:0000256" key="2">
    <source>
        <dbReference type="ARBA" id="ARBA00022692"/>
    </source>
</evidence>
<evidence type="ECO:0000313" key="8">
    <source>
        <dbReference type="EMBL" id="AVM01117.1"/>
    </source>
</evidence>
<sequence>MPVSTPQDPSGLNPSGQSEGQPQNPADDAGHQPGTEQPFAGQPYGVPQDPYGGQQYAAPQYGQPYGAPAPGYAPVGQKSKIVAGILGILLGVFGVHNFYLGFTGKAVAQLLITVLTLGILSFVSAIWGLIEGILILVSKPGTPWHRDASGMELQD</sequence>
<feature type="domain" description="TM2" evidence="7">
    <location>
        <begin position="77"/>
        <end position="126"/>
    </location>
</feature>
<evidence type="ECO:0000256" key="5">
    <source>
        <dbReference type="SAM" id="MobiDB-lite"/>
    </source>
</evidence>
<dbReference type="GO" id="GO:0016020">
    <property type="term" value="C:membrane"/>
    <property type="evidence" value="ECO:0007669"/>
    <property type="project" value="UniProtKB-SubCell"/>
</dbReference>
<dbReference type="EMBL" id="CP027433">
    <property type="protein sequence ID" value="AVM01117.1"/>
    <property type="molecule type" value="Genomic_DNA"/>
</dbReference>
<keyword evidence="2 6" id="KW-0812">Transmembrane</keyword>
<organism evidence="8 9">
    <name type="scientific">Gordonia iterans</name>
    <dbReference type="NCBI Taxonomy" id="1004901"/>
    <lineage>
        <taxon>Bacteria</taxon>
        <taxon>Bacillati</taxon>
        <taxon>Actinomycetota</taxon>
        <taxon>Actinomycetes</taxon>
        <taxon>Mycobacteriales</taxon>
        <taxon>Gordoniaceae</taxon>
        <taxon>Gordonia</taxon>
    </lineage>
</organism>
<reference evidence="8 9" key="1">
    <citation type="submission" date="2018-03" db="EMBL/GenBank/DDBJ databases">
        <title>Characteristics and genome of n-alkane degrading marine bacteria Gordonia iterans isolated from crude oil contaminated in Tae-an, South Korea.</title>
        <authorList>
            <person name="Lee S.-S."/>
            <person name="Kim H."/>
        </authorList>
    </citation>
    <scope>NUCLEOTIDE SEQUENCE [LARGE SCALE GENOMIC DNA]</scope>
    <source>
        <strain evidence="8 9">Co17</strain>
    </source>
</reference>
<dbReference type="Pfam" id="PF05154">
    <property type="entry name" value="TM2"/>
    <property type="match status" value="1"/>
</dbReference>
<evidence type="ECO:0000256" key="4">
    <source>
        <dbReference type="ARBA" id="ARBA00023136"/>
    </source>
</evidence>
<dbReference type="OrthoDB" id="2004788at2"/>
<keyword evidence="3 6" id="KW-1133">Transmembrane helix</keyword>
<feature type="compositionally biased region" description="Low complexity" evidence="5">
    <location>
        <begin position="50"/>
        <end position="62"/>
    </location>
</feature>
<feature type="transmembrane region" description="Helical" evidence="6">
    <location>
        <begin position="81"/>
        <end position="100"/>
    </location>
</feature>
<feature type="region of interest" description="Disordered" evidence="5">
    <location>
        <begin position="1"/>
        <end position="62"/>
    </location>
</feature>
<protein>
    <submittedName>
        <fullName evidence="8">TM2 domain-containing protein</fullName>
    </submittedName>
</protein>
<name>A0A2S0KHF3_9ACTN</name>
<keyword evidence="9" id="KW-1185">Reference proteome</keyword>
<evidence type="ECO:0000259" key="7">
    <source>
        <dbReference type="Pfam" id="PF05154"/>
    </source>
</evidence>
<dbReference type="AlphaFoldDB" id="A0A2S0KHF3"/>
<gene>
    <name evidence="8" type="ORF">C6V83_13505</name>
</gene>
<dbReference type="Proteomes" id="UP000239814">
    <property type="component" value="Chromosome"/>
</dbReference>
<dbReference type="KEGG" id="git:C6V83_13505"/>